<gene>
    <name evidence="2" type="ORF">AVEN_113801_1</name>
</gene>
<keyword evidence="1" id="KW-0732">Signal</keyword>
<feature type="signal peptide" evidence="1">
    <location>
        <begin position="1"/>
        <end position="23"/>
    </location>
</feature>
<organism evidence="2 3">
    <name type="scientific">Araneus ventricosus</name>
    <name type="common">Orbweaver spider</name>
    <name type="synonym">Epeira ventricosa</name>
    <dbReference type="NCBI Taxonomy" id="182803"/>
    <lineage>
        <taxon>Eukaryota</taxon>
        <taxon>Metazoa</taxon>
        <taxon>Ecdysozoa</taxon>
        <taxon>Arthropoda</taxon>
        <taxon>Chelicerata</taxon>
        <taxon>Arachnida</taxon>
        <taxon>Araneae</taxon>
        <taxon>Araneomorphae</taxon>
        <taxon>Entelegynae</taxon>
        <taxon>Araneoidea</taxon>
        <taxon>Araneidae</taxon>
        <taxon>Araneus</taxon>
    </lineage>
</organism>
<evidence type="ECO:0000313" key="3">
    <source>
        <dbReference type="Proteomes" id="UP000499080"/>
    </source>
</evidence>
<feature type="non-terminal residue" evidence="2">
    <location>
        <position position="135"/>
    </location>
</feature>
<evidence type="ECO:0000256" key="1">
    <source>
        <dbReference type="SAM" id="SignalP"/>
    </source>
</evidence>
<proteinExistence type="predicted"/>
<protein>
    <submittedName>
        <fullName evidence="2">Uncharacterized protein</fullName>
    </submittedName>
</protein>
<keyword evidence="3" id="KW-1185">Reference proteome</keyword>
<comment type="caution">
    <text evidence="2">The sequence shown here is derived from an EMBL/GenBank/DDBJ whole genome shotgun (WGS) entry which is preliminary data.</text>
</comment>
<accession>A0A4Y2TCC0</accession>
<name>A0A4Y2TCC0_ARAVE</name>
<dbReference type="EMBL" id="BGPR01027167">
    <property type="protein sequence ID" value="GBN97433.1"/>
    <property type="molecule type" value="Genomic_DNA"/>
</dbReference>
<dbReference type="AlphaFoldDB" id="A0A4Y2TCC0"/>
<dbReference type="Proteomes" id="UP000499080">
    <property type="component" value="Unassembled WGS sequence"/>
</dbReference>
<evidence type="ECO:0000313" key="2">
    <source>
        <dbReference type="EMBL" id="GBN97433.1"/>
    </source>
</evidence>
<feature type="chain" id="PRO_5021393548" evidence="1">
    <location>
        <begin position="24"/>
        <end position="135"/>
    </location>
</feature>
<sequence>MNKSNLLLTLLLTVSHFYKSTNQNNNQISQLFRIFTIDSYLYFTAAANGIANSFENTRHFADICNGDGDSYDEVDMSVISEIVSCCFLDSRYCSATDPETTTFGRFYTGKGYQGIKAMSRMSAFPEFFVRTRSVK</sequence>
<reference evidence="2 3" key="1">
    <citation type="journal article" date="2019" name="Sci. Rep.">
        <title>Orb-weaving spider Araneus ventricosus genome elucidates the spidroin gene catalogue.</title>
        <authorList>
            <person name="Kono N."/>
            <person name="Nakamura H."/>
            <person name="Ohtoshi R."/>
            <person name="Moran D.A.P."/>
            <person name="Shinohara A."/>
            <person name="Yoshida Y."/>
            <person name="Fujiwara M."/>
            <person name="Mori M."/>
            <person name="Tomita M."/>
            <person name="Arakawa K."/>
        </authorList>
    </citation>
    <scope>NUCLEOTIDE SEQUENCE [LARGE SCALE GENOMIC DNA]</scope>
</reference>